<gene>
    <name evidence="1" type="ORF">ANN_23625</name>
</gene>
<keyword evidence="2" id="KW-1185">Reference proteome</keyword>
<protein>
    <recommendedName>
        <fullName evidence="3">HTH psq-type domain-containing protein</fullName>
    </recommendedName>
</protein>
<sequence length="214" mass="24209">MVGRKVSEARRQVRRNRRVQDFEEKEKCLRWAGHVALMGESRNAYRVLFGRPERRRTLGRLRRRWEDNIKMDLRELNPGCHILDSIRTSYSQAAANTAALPSRNLQQGAASSGGFVVRCRGCRVLAYITPDSGDVQMSEHTSAVLPFSREALRNATEPVRSGFDLNEAAKKFGVLKATLASRNKYPVEGKVFFGPRPVLGEAICNIREMTHTCF</sequence>
<evidence type="ECO:0000313" key="1">
    <source>
        <dbReference type="EMBL" id="KAJ4435051.1"/>
    </source>
</evidence>
<organism evidence="1 2">
    <name type="scientific">Periplaneta americana</name>
    <name type="common">American cockroach</name>
    <name type="synonym">Blatta americana</name>
    <dbReference type="NCBI Taxonomy" id="6978"/>
    <lineage>
        <taxon>Eukaryota</taxon>
        <taxon>Metazoa</taxon>
        <taxon>Ecdysozoa</taxon>
        <taxon>Arthropoda</taxon>
        <taxon>Hexapoda</taxon>
        <taxon>Insecta</taxon>
        <taxon>Pterygota</taxon>
        <taxon>Neoptera</taxon>
        <taxon>Polyneoptera</taxon>
        <taxon>Dictyoptera</taxon>
        <taxon>Blattodea</taxon>
        <taxon>Blattoidea</taxon>
        <taxon>Blattidae</taxon>
        <taxon>Blattinae</taxon>
        <taxon>Periplaneta</taxon>
    </lineage>
</organism>
<name>A0ABQ8SMV6_PERAM</name>
<reference evidence="1 2" key="1">
    <citation type="journal article" date="2022" name="Allergy">
        <title>Genome assembly and annotation of Periplaneta americana reveal a comprehensive cockroach allergen profile.</title>
        <authorList>
            <person name="Wang L."/>
            <person name="Xiong Q."/>
            <person name="Saelim N."/>
            <person name="Wang L."/>
            <person name="Nong W."/>
            <person name="Wan A.T."/>
            <person name="Shi M."/>
            <person name="Liu X."/>
            <person name="Cao Q."/>
            <person name="Hui J.H.L."/>
            <person name="Sookrung N."/>
            <person name="Leung T.F."/>
            <person name="Tungtrongchitr A."/>
            <person name="Tsui S.K.W."/>
        </authorList>
    </citation>
    <scope>NUCLEOTIDE SEQUENCE [LARGE SCALE GENOMIC DNA]</scope>
    <source>
        <strain evidence="1">PWHHKU_190912</strain>
    </source>
</reference>
<evidence type="ECO:0008006" key="3">
    <source>
        <dbReference type="Google" id="ProtNLM"/>
    </source>
</evidence>
<comment type="caution">
    <text evidence="1">The sequence shown here is derived from an EMBL/GenBank/DDBJ whole genome shotgun (WGS) entry which is preliminary data.</text>
</comment>
<dbReference type="Proteomes" id="UP001148838">
    <property type="component" value="Unassembled WGS sequence"/>
</dbReference>
<accession>A0ABQ8SMV6</accession>
<proteinExistence type="predicted"/>
<evidence type="ECO:0000313" key="2">
    <source>
        <dbReference type="Proteomes" id="UP001148838"/>
    </source>
</evidence>
<dbReference type="EMBL" id="JAJSOF020000025">
    <property type="protein sequence ID" value="KAJ4435051.1"/>
    <property type="molecule type" value="Genomic_DNA"/>
</dbReference>